<feature type="compositionally biased region" description="Low complexity" evidence="3">
    <location>
        <begin position="22"/>
        <end position="32"/>
    </location>
</feature>
<dbReference type="InterPro" id="IPR036291">
    <property type="entry name" value="NAD(P)-bd_dom_sf"/>
</dbReference>
<dbReference type="SUPFAM" id="SSF51735">
    <property type="entry name" value="NAD(P)-binding Rossmann-fold domains"/>
    <property type="match status" value="1"/>
</dbReference>
<reference evidence="5" key="1">
    <citation type="submission" date="2021-10" db="EMBL/GenBank/DDBJ databases">
        <title>Tropical sea cucumber genome reveals ecological adaptation and Cuvierian tubules defense mechanism.</title>
        <authorList>
            <person name="Chen T."/>
        </authorList>
    </citation>
    <scope>NUCLEOTIDE SEQUENCE</scope>
    <source>
        <strain evidence="5">Nanhai2018</strain>
        <tissue evidence="5">Muscle</tissue>
    </source>
</reference>
<name>A0A9Q1CSP0_HOLLE</name>
<comment type="caution">
    <text evidence="5">The sequence shown here is derived from an EMBL/GenBank/DDBJ whole genome shotgun (WGS) entry which is preliminary data.</text>
</comment>
<dbReference type="PANTHER" id="PTHR14097">
    <property type="entry name" value="OXIDOREDUCTASE HTATIP2"/>
    <property type="match status" value="1"/>
</dbReference>
<feature type="domain" description="NAD(P)-binding" evidence="4">
    <location>
        <begin position="47"/>
        <end position="177"/>
    </location>
</feature>
<feature type="region of interest" description="Disordered" evidence="3">
    <location>
        <begin position="1"/>
        <end position="32"/>
    </location>
</feature>
<sequence>MATNEATASNETDMKEQEGDAEATSATDAKSATAQDPTMSAFILGYTGEVGKELVKQLAREKVFKKIVLIGRRKVEYKDEAISNNTTIEQVLVNFDELEQSKDVFQGLDVGFCCLGTLRSKAGKKGQWKVDHDYPVKTAELAKEGGCKQYHLVSSLGAKSNSMVFYNKLKGQTEDDVKAVGTERTSIYRPGGLMCDREEFRFGEWIARKSLAPVDYFFPGVITNATSIVAKAMINNVSKHIDTPSEILESKAIHKMGTQ</sequence>
<accession>A0A9Q1CSP0</accession>
<dbReference type="GO" id="GO:0003824">
    <property type="term" value="F:catalytic activity"/>
    <property type="evidence" value="ECO:0007669"/>
    <property type="project" value="UniProtKB-ARBA"/>
</dbReference>
<dbReference type="Pfam" id="PF13460">
    <property type="entry name" value="NAD_binding_10"/>
    <property type="match status" value="1"/>
</dbReference>
<dbReference type="PANTHER" id="PTHR14097:SF7">
    <property type="entry name" value="OXIDOREDUCTASE HTATIP2"/>
    <property type="match status" value="1"/>
</dbReference>
<organism evidence="5 6">
    <name type="scientific">Holothuria leucospilota</name>
    <name type="common">Black long sea cucumber</name>
    <name type="synonym">Mertensiothuria leucospilota</name>
    <dbReference type="NCBI Taxonomy" id="206669"/>
    <lineage>
        <taxon>Eukaryota</taxon>
        <taxon>Metazoa</taxon>
        <taxon>Echinodermata</taxon>
        <taxon>Eleutherozoa</taxon>
        <taxon>Echinozoa</taxon>
        <taxon>Holothuroidea</taxon>
        <taxon>Aspidochirotacea</taxon>
        <taxon>Aspidochirotida</taxon>
        <taxon>Holothuriidae</taxon>
        <taxon>Holothuria</taxon>
    </lineage>
</organism>
<evidence type="ECO:0000313" key="5">
    <source>
        <dbReference type="EMBL" id="KAJ8049744.1"/>
    </source>
</evidence>
<evidence type="ECO:0000256" key="3">
    <source>
        <dbReference type="SAM" id="MobiDB-lite"/>
    </source>
</evidence>
<dbReference type="GO" id="GO:0005737">
    <property type="term" value="C:cytoplasm"/>
    <property type="evidence" value="ECO:0007669"/>
    <property type="project" value="TreeGrafter"/>
</dbReference>
<dbReference type="OrthoDB" id="430436at2759"/>
<dbReference type="InterPro" id="IPR016040">
    <property type="entry name" value="NAD(P)-bd_dom"/>
</dbReference>
<dbReference type="CDD" id="cd05250">
    <property type="entry name" value="CC3_like_SDR_a"/>
    <property type="match status" value="1"/>
</dbReference>
<evidence type="ECO:0000259" key="4">
    <source>
        <dbReference type="Pfam" id="PF13460"/>
    </source>
</evidence>
<gene>
    <name evidence="5" type="ORF">HOLleu_02626</name>
</gene>
<dbReference type="GO" id="GO:0051170">
    <property type="term" value="P:import into nucleus"/>
    <property type="evidence" value="ECO:0007669"/>
    <property type="project" value="TreeGrafter"/>
</dbReference>
<evidence type="ECO:0000313" key="6">
    <source>
        <dbReference type="Proteomes" id="UP001152320"/>
    </source>
</evidence>
<dbReference type="Proteomes" id="UP001152320">
    <property type="component" value="Chromosome 1"/>
</dbReference>
<dbReference type="Gene3D" id="3.40.50.720">
    <property type="entry name" value="NAD(P)-binding Rossmann-like Domain"/>
    <property type="match status" value="1"/>
</dbReference>
<evidence type="ECO:0000256" key="2">
    <source>
        <dbReference type="ARBA" id="ARBA00093604"/>
    </source>
</evidence>
<dbReference type="EMBL" id="JAIZAY010000001">
    <property type="protein sequence ID" value="KAJ8049744.1"/>
    <property type="molecule type" value="Genomic_DNA"/>
</dbReference>
<evidence type="ECO:0000256" key="1">
    <source>
        <dbReference type="ARBA" id="ARBA00093483"/>
    </source>
</evidence>
<feature type="compositionally biased region" description="Polar residues" evidence="3">
    <location>
        <begin position="1"/>
        <end position="11"/>
    </location>
</feature>
<keyword evidence="6" id="KW-1185">Reference proteome</keyword>
<comment type="subunit">
    <text evidence="1">Monomer. Forms homodimers during oxidative stress. Interacts (via N-terminus) with elongation factor EEF1A1 (via middle-region); the interaction is direct and competes with EEF1A1 binding to guanyl-nucleotide exchange factor EEF1B2, thereby inhibiting GDP for GTP exchange and reactivation of EEF1A1. Interacts with nuclear transport receptors XPO4, IPO5/RANBP5, IPO7, IPO9 and KPNB1 as well as GCN1L1/GCN1 and LRPPRC probably through their HEAT repeats. Binds NCOA5/CIA.</text>
</comment>
<proteinExistence type="predicted"/>
<dbReference type="AlphaFoldDB" id="A0A9Q1CSP0"/>
<protein>
    <recommendedName>
        <fullName evidence="2">Protein HTATIP2</fullName>
    </recommendedName>
</protein>